<evidence type="ECO:0000256" key="1">
    <source>
        <dbReference type="SAM" id="SignalP"/>
    </source>
</evidence>
<dbReference type="AlphaFoldDB" id="A0A7W0CS63"/>
<proteinExistence type="predicted"/>
<accession>A0A7W0CS63</accession>
<dbReference type="Gene3D" id="2.30.30.40">
    <property type="entry name" value="SH3 Domains"/>
    <property type="match status" value="1"/>
</dbReference>
<comment type="caution">
    <text evidence="2">The sequence shown here is derived from an EMBL/GenBank/DDBJ whole genome shotgun (WGS) entry which is preliminary data.</text>
</comment>
<evidence type="ECO:0000313" key="2">
    <source>
        <dbReference type="EMBL" id="MBA2896312.1"/>
    </source>
</evidence>
<feature type="chain" id="PRO_5030524833" evidence="1">
    <location>
        <begin position="25"/>
        <end position="95"/>
    </location>
</feature>
<keyword evidence="3" id="KW-1185">Reference proteome</keyword>
<dbReference type="EMBL" id="JACDUR010000008">
    <property type="protein sequence ID" value="MBA2896312.1"/>
    <property type="molecule type" value="Genomic_DNA"/>
</dbReference>
<dbReference type="RefSeq" id="WP_181615010.1">
    <property type="nucleotide sequence ID" value="NZ_BAABAM010000007.1"/>
</dbReference>
<protein>
    <submittedName>
        <fullName evidence="2">Uncharacterized protein YraI</fullName>
    </submittedName>
</protein>
<organism evidence="2 3">
    <name type="scientific">Nonomuraea soli</name>
    <dbReference type="NCBI Taxonomy" id="1032476"/>
    <lineage>
        <taxon>Bacteria</taxon>
        <taxon>Bacillati</taxon>
        <taxon>Actinomycetota</taxon>
        <taxon>Actinomycetes</taxon>
        <taxon>Streptosporangiales</taxon>
        <taxon>Streptosporangiaceae</taxon>
        <taxon>Nonomuraea</taxon>
    </lineage>
</organism>
<dbReference type="Proteomes" id="UP000530928">
    <property type="component" value="Unassembled WGS sequence"/>
</dbReference>
<gene>
    <name evidence="2" type="ORF">HNR30_007703</name>
</gene>
<keyword evidence="1" id="KW-0732">Signal</keyword>
<evidence type="ECO:0000313" key="3">
    <source>
        <dbReference type="Proteomes" id="UP000530928"/>
    </source>
</evidence>
<sequence>MRRIIAVTALAALTLVAAPAAAQATEGCYYEVRPPYPANLWIRSGPGTGYDVVGSAGYLETIWGSCQSQGGWVRVGADDGMPGWAYRPYLHRVSH</sequence>
<feature type="signal peptide" evidence="1">
    <location>
        <begin position="1"/>
        <end position="24"/>
    </location>
</feature>
<name>A0A7W0CS63_9ACTN</name>
<reference evidence="2 3" key="1">
    <citation type="submission" date="2020-07" db="EMBL/GenBank/DDBJ databases">
        <title>Genomic Encyclopedia of Type Strains, Phase IV (KMG-IV): sequencing the most valuable type-strain genomes for metagenomic binning, comparative biology and taxonomic classification.</title>
        <authorList>
            <person name="Goeker M."/>
        </authorList>
    </citation>
    <scope>NUCLEOTIDE SEQUENCE [LARGE SCALE GENOMIC DNA]</scope>
    <source>
        <strain evidence="2 3">DSM 45533</strain>
    </source>
</reference>